<keyword evidence="4" id="KW-0472">Membrane</keyword>
<dbReference type="PANTHER" id="PTHR48043:SF145">
    <property type="entry name" value="FI06409P-RELATED"/>
    <property type="match status" value="1"/>
</dbReference>
<evidence type="ECO:0000256" key="4">
    <source>
        <dbReference type="SAM" id="Phobius"/>
    </source>
</evidence>
<protein>
    <submittedName>
        <fullName evidence="6">Uncharacterized protein</fullName>
    </submittedName>
</protein>
<evidence type="ECO:0000256" key="2">
    <source>
        <dbReference type="ARBA" id="ARBA00022676"/>
    </source>
</evidence>
<dbReference type="PANTHER" id="PTHR48043">
    <property type="entry name" value="EG:EG0003.4 PROTEIN-RELATED"/>
    <property type="match status" value="1"/>
</dbReference>
<evidence type="ECO:0000313" key="7">
    <source>
        <dbReference type="Proteomes" id="UP000887568"/>
    </source>
</evidence>
<name>A0A913ZMK6_PATMI</name>
<dbReference type="SUPFAM" id="SSF53756">
    <property type="entry name" value="UDP-Glycosyltransferase/glycogen phosphorylase"/>
    <property type="match status" value="1"/>
</dbReference>
<dbReference type="OMA" id="ITGKFWT"/>
<dbReference type="GeneID" id="119725590"/>
<proteinExistence type="inferred from homology"/>
<dbReference type="FunFam" id="3.40.50.2000:FF:000021">
    <property type="entry name" value="UDP-glucuronosyltransferase"/>
    <property type="match status" value="1"/>
</dbReference>
<evidence type="ECO:0000256" key="3">
    <source>
        <dbReference type="ARBA" id="ARBA00022679"/>
    </source>
</evidence>
<dbReference type="Pfam" id="PF00201">
    <property type="entry name" value="UDPGT"/>
    <property type="match status" value="1"/>
</dbReference>
<dbReference type="InterPro" id="IPR002213">
    <property type="entry name" value="UDP_glucos_trans"/>
</dbReference>
<keyword evidence="3" id="KW-0808">Transferase</keyword>
<dbReference type="CDD" id="cd03784">
    <property type="entry name" value="GT1_Gtf-like"/>
    <property type="match status" value="1"/>
</dbReference>
<feature type="transmembrane region" description="Helical" evidence="4">
    <location>
        <begin position="522"/>
        <end position="545"/>
    </location>
</feature>
<feature type="signal peptide" evidence="5">
    <location>
        <begin position="1"/>
        <end position="17"/>
    </location>
</feature>
<sequence length="560" mass="62659">MATTMSAVLLLFLTVFSSVFVLPALTSDDAGNKPGADKYKFLYFASITGGSHYFNLVASGRVLARQGHRVVSLVSSSNPTSHWEKDSSLFSFVVFNSSWTKQNRSDATDSLSASVLTGSLNHFWGHLLLDPVTRRKLDADGMMQMWRDECADLFADSASMKRLREEKFDMLVGDEFIACSPMLAQALDIPFVLNSVFFAIPSRHAMWSGLPLAPSYVPERAMGLTDRMTFLQRVQNVLGHFYLGNILFPLGSCNFKVFDKLKVKYNIKPEISTLESHKQALLYFMHGSFGLEFPRPMNPNTIYVLYNGGLDPNQTLDKEVAKFLDSAPDGVLLFSLGSNVRMLGPKQAQIFADAFNMLPHRVLWQSGADLTALKLGENTMVAKWLPLTYVMEQPNVRAYLSHAASFSMNEAMWAGLPMVGLPLFEEQMDDMVRVESRGAGLTLDITTITPETLSHAIRRVMTEPGFRKNAQHVSQIMRDLQNTPSPADNVARWILHVTRFGGEHLRPAVLDLNFVQRNLLDVYLFLAVALASVIFVNLAVCRLCCRCLCRRGRSGHFKKE</sequence>
<accession>A0A913ZMK6</accession>
<comment type="similarity">
    <text evidence="1">Belongs to the UDP-glycosyltransferase family.</text>
</comment>
<feature type="chain" id="PRO_5037125443" evidence="5">
    <location>
        <begin position="18"/>
        <end position="560"/>
    </location>
</feature>
<keyword evidence="2" id="KW-0328">Glycosyltransferase</keyword>
<keyword evidence="5" id="KW-0732">Signal</keyword>
<dbReference type="AlphaFoldDB" id="A0A913ZMK6"/>
<dbReference type="Gene3D" id="3.40.50.2000">
    <property type="entry name" value="Glycogen Phosphorylase B"/>
    <property type="match status" value="2"/>
</dbReference>
<dbReference type="RefSeq" id="XP_038052982.1">
    <property type="nucleotide sequence ID" value="XM_038197054.1"/>
</dbReference>
<dbReference type="OrthoDB" id="5835829at2759"/>
<dbReference type="GO" id="GO:0008194">
    <property type="term" value="F:UDP-glycosyltransferase activity"/>
    <property type="evidence" value="ECO:0007669"/>
    <property type="project" value="InterPro"/>
</dbReference>
<keyword evidence="4" id="KW-0812">Transmembrane</keyword>
<organism evidence="6 7">
    <name type="scientific">Patiria miniata</name>
    <name type="common">Bat star</name>
    <name type="synonym">Asterina miniata</name>
    <dbReference type="NCBI Taxonomy" id="46514"/>
    <lineage>
        <taxon>Eukaryota</taxon>
        <taxon>Metazoa</taxon>
        <taxon>Echinodermata</taxon>
        <taxon>Eleutherozoa</taxon>
        <taxon>Asterozoa</taxon>
        <taxon>Asteroidea</taxon>
        <taxon>Valvatacea</taxon>
        <taxon>Valvatida</taxon>
        <taxon>Asterinidae</taxon>
        <taxon>Patiria</taxon>
    </lineage>
</organism>
<keyword evidence="7" id="KW-1185">Reference proteome</keyword>
<keyword evidence="4" id="KW-1133">Transmembrane helix</keyword>
<dbReference type="EnsemblMetazoa" id="XM_038197054.1">
    <property type="protein sequence ID" value="XP_038052982.1"/>
    <property type="gene ID" value="LOC119725590"/>
</dbReference>
<evidence type="ECO:0000256" key="5">
    <source>
        <dbReference type="SAM" id="SignalP"/>
    </source>
</evidence>
<dbReference type="InterPro" id="IPR050271">
    <property type="entry name" value="UDP-glycosyltransferase"/>
</dbReference>
<dbReference type="Proteomes" id="UP000887568">
    <property type="component" value="Unplaced"/>
</dbReference>
<reference evidence="6" key="1">
    <citation type="submission" date="2022-11" db="UniProtKB">
        <authorList>
            <consortium name="EnsemblMetazoa"/>
        </authorList>
    </citation>
    <scope>IDENTIFICATION</scope>
</reference>
<evidence type="ECO:0000256" key="1">
    <source>
        <dbReference type="ARBA" id="ARBA00009995"/>
    </source>
</evidence>
<evidence type="ECO:0000313" key="6">
    <source>
        <dbReference type="EnsemblMetazoa" id="XP_038052982.1"/>
    </source>
</evidence>